<dbReference type="PANTHER" id="PTHR36694">
    <property type="entry name" value="PASIFLORA 1, ISOFORM A-RELATED"/>
    <property type="match status" value="1"/>
</dbReference>
<accession>A0ABN8LBX4</accession>
<evidence type="ECO:0000256" key="1">
    <source>
        <dbReference type="SAM" id="Phobius"/>
    </source>
</evidence>
<keyword evidence="1" id="KW-1133">Transmembrane helix</keyword>
<organism evidence="2 3">
    <name type="scientific">Chilo suppressalis</name>
    <name type="common">Asiatic rice borer moth</name>
    <dbReference type="NCBI Taxonomy" id="168631"/>
    <lineage>
        <taxon>Eukaryota</taxon>
        <taxon>Metazoa</taxon>
        <taxon>Ecdysozoa</taxon>
        <taxon>Arthropoda</taxon>
        <taxon>Hexapoda</taxon>
        <taxon>Insecta</taxon>
        <taxon>Pterygota</taxon>
        <taxon>Neoptera</taxon>
        <taxon>Endopterygota</taxon>
        <taxon>Lepidoptera</taxon>
        <taxon>Glossata</taxon>
        <taxon>Ditrysia</taxon>
        <taxon>Pyraloidea</taxon>
        <taxon>Crambidae</taxon>
        <taxon>Crambinae</taxon>
        <taxon>Chilo</taxon>
    </lineage>
</organism>
<dbReference type="PANTHER" id="PTHR36694:SF11">
    <property type="entry name" value="LP21121P-RELATED"/>
    <property type="match status" value="1"/>
</dbReference>
<name>A0ABN8LBX4_CHISP</name>
<keyword evidence="1" id="KW-0472">Membrane</keyword>
<evidence type="ECO:0000313" key="3">
    <source>
        <dbReference type="Proteomes" id="UP001153292"/>
    </source>
</evidence>
<dbReference type="EMBL" id="OU963909">
    <property type="protein sequence ID" value="CAH2983096.1"/>
    <property type="molecule type" value="Genomic_DNA"/>
</dbReference>
<reference evidence="2" key="1">
    <citation type="submission" date="2021-12" db="EMBL/GenBank/DDBJ databases">
        <authorList>
            <person name="King R."/>
        </authorList>
    </citation>
    <scope>NUCLEOTIDE SEQUENCE</scope>
</reference>
<dbReference type="Pfam" id="PF15860">
    <property type="entry name" value="DUF4728"/>
    <property type="match status" value="1"/>
</dbReference>
<keyword evidence="3" id="KW-1185">Reference proteome</keyword>
<evidence type="ECO:0000313" key="2">
    <source>
        <dbReference type="EMBL" id="CAH2983096.1"/>
    </source>
</evidence>
<protein>
    <recommendedName>
        <fullName evidence="4">Intimal thickness related receptor IRP domain-containing protein</fullName>
    </recommendedName>
</protein>
<sequence length="193" mass="21648">MPSNREMSGGMTSNFPFSLENIPRQESCGCFSLKFGCVLTGLVVILYSVMALAQCMAALSSLPIQLDLTDLSDIAMLTLVICVTIIHAITLFLSAVLLVGAIREKAYLVRPWVIWMAMQVTVLLLLFVFWTTMNMINLFADTSLLVYVVEFLGLLIRFYMLMVVGSFYKQLIEDAGEHKNLLKIFNSDSFYTV</sequence>
<evidence type="ECO:0008006" key="4">
    <source>
        <dbReference type="Google" id="ProtNLM"/>
    </source>
</evidence>
<gene>
    <name evidence="2" type="ORF">CHILSU_LOCUS3446</name>
</gene>
<dbReference type="InterPro" id="IPR031720">
    <property type="entry name" value="DUF4728"/>
</dbReference>
<proteinExistence type="predicted"/>
<dbReference type="Proteomes" id="UP001153292">
    <property type="component" value="Chromosome 16"/>
</dbReference>
<feature type="transmembrane region" description="Helical" evidence="1">
    <location>
        <begin position="112"/>
        <end position="132"/>
    </location>
</feature>
<feature type="transmembrane region" description="Helical" evidence="1">
    <location>
        <begin position="35"/>
        <end position="62"/>
    </location>
</feature>
<feature type="transmembrane region" description="Helical" evidence="1">
    <location>
        <begin position="144"/>
        <end position="168"/>
    </location>
</feature>
<keyword evidence="1" id="KW-0812">Transmembrane</keyword>
<feature type="transmembrane region" description="Helical" evidence="1">
    <location>
        <begin position="74"/>
        <end position="100"/>
    </location>
</feature>